<evidence type="ECO:0000313" key="2">
    <source>
        <dbReference type="EMBL" id="NYI99937.1"/>
    </source>
</evidence>
<evidence type="ECO:0000256" key="1">
    <source>
        <dbReference type="SAM" id="SignalP"/>
    </source>
</evidence>
<reference evidence="2 3" key="1">
    <citation type="submission" date="2020-07" db="EMBL/GenBank/DDBJ databases">
        <title>Sequencing the genomes of 1000 actinobacteria strains.</title>
        <authorList>
            <person name="Klenk H.-P."/>
        </authorList>
    </citation>
    <scope>NUCLEOTIDE SEQUENCE [LARGE SCALE GENOMIC DNA]</scope>
    <source>
        <strain evidence="2 3">DSM 103833</strain>
    </source>
</reference>
<dbReference type="Proteomes" id="UP000530424">
    <property type="component" value="Unassembled WGS sequence"/>
</dbReference>
<gene>
    <name evidence="2" type="ORF">HNR19_000636</name>
</gene>
<protein>
    <submittedName>
        <fullName evidence="2">Uncharacterized protein</fullName>
    </submittedName>
</protein>
<comment type="caution">
    <text evidence="2">The sequence shown here is derived from an EMBL/GenBank/DDBJ whole genome shotgun (WGS) entry which is preliminary data.</text>
</comment>
<feature type="chain" id="PRO_5039686037" evidence="1">
    <location>
        <begin position="25"/>
        <end position="166"/>
    </location>
</feature>
<accession>A0A853BZZ9</accession>
<proteinExistence type="predicted"/>
<dbReference type="EMBL" id="JACCFP010000001">
    <property type="protein sequence ID" value="NYI99937.1"/>
    <property type="molecule type" value="Genomic_DNA"/>
</dbReference>
<evidence type="ECO:0000313" key="3">
    <source>
        <dbReference type="Proteomes" id="UP000530424"/>
    </source>
</evidence>
<dbReference type="AlphaFoldDB" id="A0A853BZZ9"/>
<keyword evidence="3" id="KW-1185">Reference proteome</keyword>
<feature type="signal peptide" evidence="1">
    <location>
        <begin position="1"/>
        <end position="24"/>
    </location>
</feature>
<keyword evidence="1" id="KW-0732">Signal</keyword>
<sequence>MTIKRPLRLAVAGAVLALPLAFTACGEIAENAAEDALREEGIDADLDNGQIEIDTTDGGVVTGKLPKGFPKSVPVIDGEILAGTYTKNPDTWNATVKVDEPGGDKEAPYDSAAADLVDAGFEVVTDKMDNGTAIVGDYQGDGFLVNLAVTDSAGQGIVVNYLVTVP</sequence>
<organism evidence="2 3">
    <name type="scientific">Nocardioides thalensis</name>
    <dbReference type="NCBI Taxonomy" id="1914755"/>
    <lineage>
        <taxon>Bacteria</taxon>
        <taxon>Bacillati</taxon>
        <taxon>Actinomycetota</taxon>
        <taxon>Actinomycetes</taxon>
        <taxon>Propionibacteriales</taxon>
        <taxon>Nocardioidaceae</taxon>
        <taxon>Nocardioides</taxon>
    </lineage>
</organism>
<dbReference type="RefSeq" id="WP_179666575.1">
    <property type="nucleotide sequence ID" value="NZ_JACCFP010000001.1"/>
</dbReference>
<name>A0A853BZZ9_9ACTN</name>
<dbReference type="PROSITE" id="PS51257">
    <property type="entry name" value="PROKAR_LIPOPROTEIN"/>
    <property type="match status" value="1"/>
</dbReference>